<dbReference type="CDD" id="cd03808">
    <property type="entry name" value="GT4_CapM-like"/>
    <property type="match status" value="1"/>
</dbReference>
<dbReference type="Proteomes" id="UP000306340">
    <property type="component" value="Unassembled WGS sequence"/>
</dbReference>
<evidence type="ECO:0000313" key="3">
    <source>
        <dbReference type="Proteomes" id="UP000306340"/>
    </source>
</evidence>
<dbReference type="SUPFAM" id="SSF53756">
    <property type="entry name" value="UDP-Glycosyltransferase/glycogen phosphorylase"/>
    <property type="match status" value="1"/>
</dbReference>
<proteinExistence type="predicted"/>
<dbReference type="AlphaFoldDB" id="A0A4U0YX44"/>
<dbReference type="Gene3D" id="3.40.50.2000">
    <property type="entry name" value="Glycogen Phosphorylase B"/>
    <property type="match status" value="2"/>
</dbReference>
<evidence type="ECO:0000259" key="1">
    <source>
        <dbReference type="Pfam" id="PF13579"/>
    </source>
</evidence>
<sequence length="397" mass="43754">MPVVEGSAAPLRVSAAEQGALLRPRVPKGLRVVLTGNTCFKIANFREGLIRALLAHGCEVLVLAPTDGYREKLEAMGCGVYDLPMDRNGTSPFTEAALLFRIFAFLRRERPDMVFGYTIKNNIYAGLTCRWLSIPFVPNVTGLGPAFNEQGALNQIVRTLYRVAFARACAVFFQNPDDRATFLAAKLVEASRTRLLPGSGVDLSRFMAQPMPSKKKNVTFLLVARLLWDKGISLFVEAARVLHEKYPHAQFQLLGPPDPASRSGIPVEQIEAWAREGVIEYLGQTQDVRPALAAADCIVLPSWYREGTPRVLLEAAALGRPVITTDMPGCRDAVDDGVTGFICSPRDREELIAAMERFIVLPHAERAVMGLAARARAEDQFDERHVIEGYLAFLSRG</sequence>
<organism evidence="2 3">
    <name type="scientific">Cereibacter changlensis</name>
    <dbReference type="NCBI Taxonomy" id="402884"/>
    <lineage>
        <taxon>Bacteria</taxon>
        <taxon>Pseudomonadati</taxon>
        <taxon>Pseudomonadota</taxon>
        <taxon>Alphaproteobacteria</taxon>
        <taxon>Rhodobacterales</taxon>
        <taxon>Paracoccaceae</taxon>
        <taxon>Cereibacter</taxon>
    </lineage>
</organism>
<keyword evidence="2" id="KW-0808">Transferase</keyword>
<dbReference type="GO" id="GO:0016757">
    <property type="term" value="F:glycosyltransferase activity"/>
    <property type="evidence" value="ECO:0007669"/>
    <property type="project" value="UniProtKB-ARBA"/>
</dbReference>
<feature type="domain" description="Glycosyltransferase subfamily 4-like N-terminal" evidence="1">
    <location>
        <begin position="47"/>
        <end position="197"/>
    </location>
</feature>
<comment type="caution">
    <text evidence="2">The sequence shown here is derived from an EMBL/GenBank/DDBJ whole genome shotgun (WGS) entry which is preliminary data.</text>
</comment>
<gene>
    <name evidence="2" type="ORF">FAZ78_06385</name>
</gene>
<dbReference type="RefSeq" id="WP_136791813.1">
    <property type="nucleotide sequence ID" value="NZ_SWAU01000041.1"/>
</dbReference>
<reference evidence="2 3" key="1">
    <citation type="submission" date="2019-04" db="EMBL/GenBank/DDBJ databases">
        <title>Crypto-aerobic microbial life in anoxic (sulfidic) marine sediments.</title>
        <authorList>
            <person name="Bhattacharya S."/>
            <person name="Roy C."/>
            <person name="Mondal N."/>
            <person name="Sarkar J."/>
            <person name="Mandal S."/>
            <person name="Rameez M.J."/>
            <person name="Ghosh W."/>
        </authorList>
    </citation>
    <scope>NUCLEOTIDE SEQUENCE [LARGE SCALE GENOMIC DNA]</scope>
    <source>
        <strain evidence="2 3">SBBC</strain>
    </source>
</reference>
<dbReference type="PANTHER" id="PTHR12526:SF638">
    <property type="entry name" value="SPORE COAT PROTEIN SA"/>
    <property type="match status" value="1"/>
</dbReference>
<protein>
    <submittedName>
        <fullName evidence="2">Glycosyltransferase family 4 protein</fullName>
    </submittedName>
</protein>
<dbReference type="EMBL" id="SWAU01000041">
    <property type="protein sequence ID" value="TKA97380.1"/>
    <property type="molecule type" value="Genomic_DNA"/>
</dbReference>
<dbReference type="InterPro" id="IPR028098">
    <property type="entry name" value="Glyco_trans_4-like_N"/>
</dbReference>
<name>A0A4U0YX44_9RHOB</name>
<evidence type="ECO:0000313" key="2">
    <source>
        <dbReference type="EMBL" id="TKA97380.1"/>
    </source>
</evidence>
<accession>A0A4U0YX44</accession>
<dbReference type="Pfam" id="PF13692">
    <property type="entry name" value="Glyco_trans_1_4"/>
    <property type="match status" value="1"/>
</dbReference>
<dbReference type="Pfam" id="PF13579">
    <property type="entry name" value="Glyco_trans_4_4"/>
    <property type="match status" value="1"/>
</dbReference>
<dbReference type="PANTHER" id="PTHR12526">
    <property type="entry name" value="GLYCOSYLTRANSFERASE"/>
    <property type="match status" value="1"/>
</dbReference>